<keyword evidence="4" id="KW-0408">Iron</keyword>
<dbReference type="Pfam" id="PF04055">
    <property type="entry name" value="Radical_SAM"/>
    <property type="match status" value="1"/>
</dbReference>
<comment type="cofactor">
    <cofactor evidence="1">
        <name>[4Fe-4S] cluster</name>
        <dbReference type="ChEBI" id="CHEBI:49883"/>
    </cofactor>
</comment>
<dbReference type="Pfam" id="PF11946">
    <property type="entry name" value="DUF3463"/>
    <property type="match status" value="1"/>
</dbReference>
<dbReference type="InterPro" id="IPR022563">
    <property type="entry name" value="DUF3463"/>
</dbReference>
<dbReference type="PROSITE" id="PS51918">
    <property type="entry name" value="RADICAL_SAM"/>
    <property type="match status" value="1"/>
</dbReference>
<dbReference type="PANTHER" id="PTHR11228:SF22">
    <property type="entry name" value="PEPTIDE BIOSYNTHESIS PROTEIN YYDG-RELATED"/>
    <property type="match status" value="1"/>
</dbReference>
<dbReference type="InterPro" id="IPR013785">
    <property type="entry name" value="Aldolase_TIM"/>
</dbReference>
<evidence type="ECO:0000259" key="6">
    <source>
        <dbReference type="PROSITE" id="PS51918"/>
    </source>
</evidence>
<evidence type="ECO:0000256" key="3">
    <source>
        <dbReference type="ARBA" id="ARBA00022723"/>
    </source>
</evidence>
<evidence type="ECO:0000313" key="7">
    <source>
        <dbReference type="EMBL" id="CCE24760.1"/>
    </source>
</evidence>
<dbReference type="AlphaFoldDB" id="G4T318"/>
<dbReference type="GO" id="GO:0003824">
    <property type="term" value="F:catalytic activity"/>
    <property type="evidence" value="ECO:0007669"/>
    <property type="project" value="InterPro"/>
</dbReference>
<evidence type="ECO:0000256" key="4">
    <source>
        <dbReference type="ARBA" id="ARBA00023004"/>
    </source>
</evidence>
<dbReference type="InterPro" id="IPR050377">
    <property type="entry name" value="Radical_SAM_PqqE_MftC-like"/>
</dbReference>
<evidence type="ECO:0000256" key="5">
    <source>
        <dbReference type="ARBA" id="ARBA00023014"/>
    </source>
</evidence>
<feature type="domain" description="Radical SAM core" evidence="6">
    <location>
        <begin position="85"/>
        <end position="292"/>
    </location>
</feature>
<dbReference type="NCBIfam" id="TIGR03470">
    <property type="entry name" value="HpnH"/>
    <property type="match status" value="1"/>
</dbReference>
<keyword evidence="2" id="KW-0949">S-adenosyl-L-methionine</keyword>
<protein>
    <submittedName>
        <fullName evidence="7">Radical SAM protein</fullName>
    </submittedName>
</protein>
<dbReference type="GO" id="GO:0051536">
    <property type="term" value="F:iron-sulfur cluster binding"/>
    <property type="evidence" value="ECO:0007669"/>
    <property type="project" value="UniProtKB-KW"/>
</dbReference>
<dbReference type="Gene3D" id="3.20.20.70">
    <property type="entry name" value="Aldolase class I"/>
    <property type="match status" value="1"/>
</dbReference>
<dbReference type="SFLD" id="SFLDG01067">
    <property type="entry name" value="SPASM/twitch_domain_containing"/>
    <property type="match status" value="1"/>
</dbReference>
<evidence type="ECO:0000313" key="8">
    <source>
        <dbReference type="Proteomes" id="UP000008315"/>
    </source>
</evidence>
<keyword evidence="3" id="KW-0479">Metal-binding</keyword>
<dbReference type="InterPro" id="IPR007197">
    <property type="entry name" value="rSAM"/>
</dbReference>
<evidence type="ECO:0000256" key="1">
    <source>
        <dbReference type="ARBA" id="ARBA00001966"/>
    </source>
</evidence>
<dbReference type="GO" id="GO:0046872">
    <property type="term" value="F:metal ion binding"/>
    <property type="evidence" value="ECO:0007669"/>
    <property type="project" value="UniProtKB-KW"/>
</dbReference>
<dbReference type="PATRIC" id="fig|271065.3.peg.3190"/>
<dbReference type="SFLD" id="SFLDS00029">
    <property type="entry name" value="Radical_SAM"/>
    <property type="match status" value="1"/>
</dbReference>
<dbReference type="Proteomes" id="UP000008315">
    <property type="component" value="Chromosome"/>
</dbReference>
<dbReference type="STRING" id="1091494.MEALZ_3095"/>
<gene>
    <name evidence="7" type="ordered locus">MEALZ_3095</name>
</gene>
<dbReference type="PANTHER" id="PTHR11228">
    <property type="entry name" value="RADICAL SAM DOMAIN PROTEIN"/>
    <property type="match status" value="1"/>
</dbReference>
<dbReference type="InterPro" id="IPR017833">
    <property type="entry name" value="Hopanoid_synth-assoc_rSAM_HpnH"/>
</dbReference>
<dbReference type="SUPFAM" id="SSF102114">
    <property type="entry name" value="Radical SAM enzymes"/>
    <property type="match status" value="1"/>
</dbReference>
<dbReference type="InterPro" id="IPR058240">
    <property type="entry name" value="rSAM_sf"/>
</dbReference>
<dbReference type="CDD" id="cd01335">
    <property type="entry name" value="Radical_SAM"/>
    <property type="match status" value="1"/>
</dbReference>
<dbReference type="KEGG" id="mah:MEALZ_3095"/>
<reference evidence="8" key="1">
    <citation type="journal article" date="2012" name="J. Bacteriol.">
        <title>Genome sequence of the haloalkaliphilic methanotrophic bacterium Methylomicrobium alcaliphilum 20Z.</title>
        <authorList>
            <person name="Vuilleumier S."/>
            <person name="Khmelenina V.N."/>
            <person name="Bringel F."/>
            <person name="Reshetnikov A.S."/>
            <person name="Lajus A."/>
            <person name="Mangenot S."/>
            <person name="Rouy Z."/>
            <person name="Op den Camp H.J."/>
            <person name="Jetten M.S."/>
            <person name="Dispirito A.A."/>
            <person name="Dunfield P."/>
            <person name="Klotz M.G."/>
            <person name="Semrau J.D."/>
            <person name="Stein L.Y."/>
            <person name="Barbe V."/>
            <person name="Medigue C."/>
            <person name="Trotsenko Y.A."/>
            <person name="Kalyuzhnaya M.G."/>
        </authorList>
    </citation>
    <scope>NUCLEOTIDE SEQUENCE [LARGE SCALE GENOMIC DNA]</scope>
    <source>
        <strain evidence="8">DSM 19304 / NCIMB 14124 / VKM B-2133 / 20Z</strain>
    </source>
</reference>
<dbReference type="SFLD" id="SFLDF00397">
    <property type="entry name" value="adenosyl-hopene_transferase"/>
    <property type="match status" value="1"/>
</dbReference>
<evidence type="ECO:0000256" key="2">
    <source>
        <dbReference type="ARBA" id="ARBA00022691"/>
    </source>
</evidence>
<proteinExistence type="predicted"/>
<keyword evidence="5" id="KW-0411">Iron-sulfur</keyword>
<dbReference type="EMBL" id="FO082060">
    <property type="protein sequence ID" value="CCE24760.1"/>
    <property type="molecule type" value="Genomic_DNA"/>
</dbReference>
<name>G4T318_META2</name>
<accession>G4T318</accession>
<sequence>MIVFYKDLYFRWVVLIRRQSFSRKDAWYFWPVASMQQVVFRFYEVRYGRPCLYSVNMEDMPVGVPLRQQLAVGSYLIKQKLKGAKKYPLVLMLEPLFRCNLACAGCGKIDYPDDILDKRLSVEECLQAVDECDAPMVSIPGGEPLIHKDMPAIVEGIVARKKFVYLCTNALLLKKKIDDYKPSPYLTFSIHLDGNKERHDASVCQDGVFDRAVEAIKLALDKGFRVTINCTLFQGENAKEVAEFLDYAMELGVEGITIAPGFSYERAPQQDIFIKGRDVKELFRGIFKIGKNRKWKLNHSSLYLDFLAGNQSYNCTPWGNPTRNVFGWQKPCYLLADEGYAETFQQLLDETPWEKYGTSKNPKCASCMAHCGYEATAVEDMMKNPIKGLLTAIRGPKTEGDMVPEPVPVYANEKPASSLSGIPITVEAMDS</sequence>
<organism evidence="7 8">
    <name type="scientific">Methylotuvimicrobium alcaliphilum (strain DSM 19304 / NCIMB 14124 / VKM B-2133 / 20Z)</name>
    <name type="common">Methylomicrobium alcaliphilum</name>
    <dbReference type="NCBI Taxonomy" id="1091494"/>
    <lineage>
        <taxon>Bacteria</taxon>
        <taxon>Pseudomonadati</taxon>
        <taxon>Pseudomonadota</taxon>
        <taxon>Gammaproteobacteria</taxon>
        <taxon>Methylococcales</taxon>
        <taxon>Methylococcaceae</taxon>
        <taxon>Methylotuvimicrobium</taxon>
    </lineage>
</organism>
<dbReference type="HOGENOM" id="CLU_052502_0_0_6"/>
<keyword evidence="8" id="KW-1185">Reference proteome</keyword>